<dbReference type="InterPro" id="IPR001854">
    <property type="entry name" value="Ribosomal_uL29"/>
</dbReference>
<name>A0A3M8RA56_9PROT</name>
<organism evidence="6">
    <name type="scientific">Acidithiobacillus sulfuriphilus</name>
    <dbReference type="NCBI Taxonomy" id="1867749"/>
    <lineage>
        <taxon>Bacteria</taxon>
        <taxon>Pseudomonadati</taxon>
        <taxon>Pseudomonadota</taxon>
        <taxon>Acidithiobacillia</taxon>
        <taxon>Acidithiobacillales</taxon>
        <taxon>Acidithiobacillaceae</taxon>
        <taxon>Acidithiobacillus</taxon>
    </lineage>
</organism>
<evidence type="ECO:0000313" key="6">
    <source>
        <dbReference type="EMBL" id="RNF64034.1"/>
    </source>
</evidence>
<evidence type="ECO:0000256" key="4">
    <source>
        <dbReference type="ARBA" id="ARBA00035204"/>
    </source>
</evidence>
<dbReference type="GO" id="GO:1990904">
    <property type="term" value="C:ribonucleoprotein complex"/>
    <property type="evidence" value="ECO:0007669"/>
    <property type="project" value="UniProtKB-KW"/>
</dbReference>
<dbReference type="GO" id="GO:0006412">
    <property type="term" value="P:translation"/>
    <property type="evidence" value="ECO:0007669"/>
    <property type="project" value="UniProtKB-UniRule"/>
</dbReference>
<evidence type="ECO:0000256" key="5">
    <source>
        <dbReference type="HAMAP-Rule" id="MF_00374"/>
    </source>
</evidence>
<sequence length="66" mass="7436">MKMQDLEQKDVAGCQAELLGLLEEQFKLRMQHATGQLANTTRLRLVRRDIARVRTALTVKNGAKNG</sequence>
<dbReference type="InterPro" id="IPR036049">
    <property type="entry name" value="Ribosomal_uL29_sf"/>
</dbReference>
<keyword evidence="3 5" id="KW-0687">Ribonucleoprotein</keyword>
<dbReference type="HAMAP" id="MF_00374">
    <property type="entry name" value="Ribosomal_uL29"/>
    <property type="match status" value="1"/>
</dbReference>
<comment type="caution">
    <text evidence="6">The sequence shown here is derived from an EMBL/GenBank/DDBJ whole genome shotgun (WGS) entry which is preliminary data.</text>
</comment>
<dbReference type="Pfam" id="PF00831">
    <property type="entry name" value="Ribosomal_L29"/>
    <property type="match status" value="1"/>
</dbReference>
<proteinExistence type="inferred from homology"/>
<keyword evidence="2 5" id="KW-0689">Ribosomal protein</keyword>
<dbReference type="Gene3D" id="6.10.140.1970">
    <property type="match status" value="1"/>
</dbReference>
<dbReference type="SUPFAM" id="SSF46561">
    <property type="entry name" value="Ribosomal protein L29 (L29p)"/>
    <property type="match status" value="1"/>
</dbReference>
<protein>
    <recommendedName>
        <fullName evidence="4 5">Large ribosomal subunit protein uL29</fullName>
    </recommendedName>
</protein>
<dbReference type="GO" id="GO:0003735">
    <property type="term" value="F:structural constituent of ribosome"/>
    <property type="evidence" value="ECO:0007669"/>
    <property type="project" value="InterPro"/>
</dbReference>
<dbReference type="NCBIfam" id="TIGR00012">
    <property type="entry name" value="L29"/>
    <property type="match status" value="1"/>
</dbReference>
<evidence type="ECO:0000256" key="2">
    <source>
        <dbReference type="ARBA" id="ARBA00022980"/>
    </source>
</evidence>
<dbReference type="OrthoDB" id="9815192at2"/>
<reference evidence="6" key="1">
    <citation type="submission" date="2018-10" db="EMBL/GenBank/DDBJ databases">
        <title>Acidithiobacillus sulfuriphilus sp. nov.: an extremely acidophilic sulfur-oxidizing chemolithotroph isolated from a neutral pH environment.</title>
        <authorList>
            <person name="Falagan C."/>
            <person name="Moya-Beltran A."/>
            <person name="Quatrini R."/>
            <person name="Johnson D.B."/>
        </authorList>
    </citation>
    <scope>NUCLEOTIDE SEQUENCE [LARGE SCALE GENOMIC DNA]</scope>
    <source>
        <strain evidence="6">CJ-2</strain>
    </source>
</reference>
<dbReference type="GO" id="GO:0005840">
    <property type="term" value="C:ribosome"/>
    <property type="evidence" value="ECO:0007669"/>
    <property type="project" value="UniProtKB-KW"/>
</dbReference>
<dbReference type="EMBL" id="RIZI01000153">
    <property type="protein sequence ID" value="RNF64034.1"/>
    <property type="molecule type" value="Genomic_DNA"/>
</dbReference>
<dbReference type="RefSeq" id="WP_123103224.1">
    <property type="nucleotide sequence ID" value="NZ_CP127527.1"/>
</dbReference>
<dbReference type="CDD" id="cd00427">
    <property type="entry name" value="Ribosomal_L29_HIP"/>
    <property type="match status" value="1"/>
</dbReference>
<dbReference type="AlphaFoldDB" id="A0A3M8RA56"/>
<dbReference type="PROSITE" id="PS00579">
    <property type="entry name" value="RIBOSOMAL_L29"/>
    <property type="match status" value="1"/>
</dbReference>
<evidence type="ECO:0000256" key="1">
    <source>
        <dbReference type="ARBA" id="ARBA00009254"/>
    </source>
</evidence>
<dbReference type="InterPro" id="IPR018254">
    <property type="entry name" value="Ribosomal_uL29_CS"/>
</dbReference>
<evidence type="ECO:0000256" key="3">
    <source>
        <dbReference type="ARBA" id="ARBA00023274"/>
    </source>
</evidence>
<gene>
    <name evidence="5" type="primary">rpmC</name>
    <name evidence="6" type="ORF">EC580_06165</name>
</gene>
<comment type="similarity">
    <text evidence="1 5">Belongs to the universal ribosomal protein uL29 family.</text>
</comment>
<accession>A0A3M8RA56</accession>